<dbReference type="Pfam" id="PF19864">
    <property type="entry name" value="Radical_SAM_N2"/>
    <property type="match status" value="1"/>
</dbReference>
<accession>A0ABX2RBS4</accession>
<dbReference type="PROSITE" id="PS51918">
    <property type="entry name" value="RADICAL_SAM"/>
    <property type="match status" value="1"/>
</dbReference>
<dbReference type="SFLD" id="SFLDG01082">
    <property type="entry name" value="B12-binding_domain_containing"/>
    <property type="match status" value="1"/>
</dbReference>
<sequence length="621" mass="70474">MNFAKLLALVQKPARYLGNELNAVKKPWEKNLVKIAFCFPDLYEVGMSHLGLRILYETVNRRDDALLERVFAPAEDMEKLLREKGYFLFSLENKKPLWEFDLVGFTLQYELSYSNILNMLELGGVEIFAEKRRGWPLVMAGGPGAFNPEPLADFIDFFVLGEGEEVLAEIIEVVKEAKVKGWERNDTLLALAQIPGVYVPKFYRVSYDEAGRLTEFMPLKKDLPVKFTKRIAQGFLSGHSLPSPIVPYLDIVHNRAMVEIMRGCSRGCRFCQAGMIYRPVREKAPELVLAEAEEIMEKTGYEEISLASLSSGDYPYIREVAKKLLDKYQEAGVNISLPSLRIDTFAVDLASELQRVRKATLTFAPEAGTQRMRDIINKGVTEEDLINTVKAAFKAGWQSIKLYFMIGLPYETDEDVAGIIHLAQKVADIGVKEGRVPRGRLKVTVSVSNFVPKPHTPFQWLGIISAEEIKRRQGILEKLAKKDRRLSLKMHDYRTSLLEAALSRADRRIGRVIYRAHKLGAKFDGWQEYFNYELWQKAFLEEGFDLEAYARRSFSLDDRLPWEPFAGGISQRFLKKEYRDAMAGKNTADCREGKCTGCGVCPALEISPVLTGGRKVSEIFA</sequence>
<reference evidence="2 3" key="1">
    <citation type="submission" date="2020-07" db="EMBL/GenBank/DDBJ databases">
        <title>Genomic Encyclopedia of Type Strains, Phase III (KMG-III): the genomes of soil and plant-associated and newly described type strains.</title>
        <authorList>
            <person name="Whitman W."/>
        </authorList>
    </citation>
    <scope>NUCLEOTIDE SEQUENCE [LARGE SCALE GENOMIC DNA]</scope>
    <source>
        <strain evidence="2 3">DSM 11255</strain>
    </source>
</reference>
<dbReference type="InterPro" id="IPR045784">
    <property type="entry name" value="Radical_SAM_N2"/>
</dbReference>
<dbReference type="InterPro" id="IPR023862">
    <property type="entry name" value="CHP03960_rSAM"/>
</dbReference>
<evidence type="ECO:0000259" key="1">
    <source>
        <dbReference type="PROSITE" id="PS51918"/>
    </source>
</evidence>
<dbReference type="SFLD" id="SFLDS00029">
    <property type="entry name" value="Radical_SAM"/>
    <property type="match status" value="1"/>
</dbReference>
<dbReference type="Gene3D" id="3.40.50.280">
    <property type="entry name" value="Cobalamin-binding domain"/>
    <property type="match status" value="1"/>
</dbReference>
<dbReference type="PANTHER" id="PTHR42731:SF1">
    <property type="entry name" value="RADICAL SAM DOMAIN PROTEIN"/>
    <property type="match status" value="1"/>
</dbReference>
<protein>
    <submittedName>
        <fullName evidence="2">Radical SAM family uncharacterized protein</fullName>
    </submittedName>
</protein>
<dbReference type="SUPFAM" id="SSF102114">
    <property type="entry name" value="Radical SAM enzymes"/>
    <property type="match status" value="1"/>
</dbReference>
<dbReference type="PANTHER" id="PTHR42731">
    <property type="entry name" value="SLL1084 PROTEIN"/>
    <property type="match status" value="1"/>
</dbReference>
<evidence type="ECO:0000313" key="2">
    <source>
        <dbReference type="EMBL" id="NYE57248.1"/>
    </source>
</evidence>
<dbReference type="Pfam" id="PF04055">
    <property type="entry name" value="Radical_SAM"/>
    <property type="match status" value="1"/>
</dbReference>
<dbReference type="InterPro" id="IPR023404">
    <property type="entry name" value="rSAM_horseshoe"/>
</dbReference>
<dbReference type="EMBL" id="JACCBS010000002">
    <property type="protein sequence ID" value="NYE57248.1"/>
    <property type="molecule type" value="Genomic_DNA"/>
</dbReference>
<dbReference type="InterPro" id="IPR007197">
    <property type="entry name" value="rSAM"/>
</dbReference>
<dbReference type="Proteomes" id="UP000604066">
    <property type="component" value="Unassembled WGS sequence"/>
</dbReference>
<dbReference type="InterPro" id="IPR006638">
    <property type="entry name" value="Elp3/MiaA/NifB-like_rSAM"/>
</dbReference>
<comment type="caution">
    <text evidence="2">The sequence shown here is derived from an EMBL/GenBank/DDBJ whole genome shotgun (WGS) entry which is preliminary data.</text>
</comment>
<proteinExistence type="predicted"/>
<organism evidence="2 3">
    <name type="scientific">Carboxydothermus ferrireducens DSM 11255</name>
    <dbReference type="NCBI Taxonomy" id="1119529"/>
    <lineage>
        <taxon>Bacteria</taxon>
        <taxon>Bacillati</taxon>
        <taxon>Bacillota</taxon>
        <taxon>Clostridia</taxon>
        <taxon>Thermoanaerobacterales</taxon>
        <taxon>Thermoanaerobacteraceae</taxon>
        <taxon>Carboxydothermus</taxon>
    </lineage>
</organism>
<keyword evidence="3" id="KW-1185">Reference proteome</keyword>
<gene>
    <name evidence="2" type="ORF">HDG70_000963</name>
</gene>
<dbReference type="RefSeq" id="WP_179393685.1">
    <property type="nucleotide sequence ID" value="NZ_ATYG01000002.1"/>
</dbReference>
<evidence type="ECO:0000313" key="3">
    <source>
        <dbReference type="Proteomes" id="UP000604066"/>
    </source>
</evidence>
<dbReference type="InterPro" id="IPR058240">
    <property type="entry name" value="rSAM_sf"/>
</dbReference>
<dbReference type="CDD" id="cd01335">
    <property type="entry name" value="Radical_SAM"/>
    <property type="match status" value="1"/>
</dbReference>
<dbReference type="Gene3D" id="3.80.30.20">
    <property type="entry name" value="tm_1862 like domain"/>
    <property type="match status" value="1"/>
</dbReference>
<dbReference type="NCBIfam" id="TIGR03960">
    <property type="entry name" value="rSAM_fuse_unch"/>
    <property type="match status" value="1"/>
</dbReference>
<name>A0ABX2RBS4_9THEO</name>
<feature type="domain" description="Radical SAM core" evidence="1">
    <location>
        <begin position="250"/>
        <end position="489"/>
    </location>
</feature>
<dbReference type="SMART" id="SM00729">
    <property type="entry name" value="Elp3"/>
    <property type="match status" value="1"/>
</dbReference>